<dbReference type="EMBL" id="DXFT01000115">
    <property type="protein sequence ID" value="HIX03661.1"/>
    <property type="molecule type" value="Genomic_DNA"/>
</dbReference>
<dbReference type="Proteomes" id="UP000824202">
    <property type="component" value="Unassembled WGS sequence"/>
</dbReference>
<reference evidence="2" key="2">
    <citation type="submission" date="2021-04" db="EMBL/GenBank/DDBJ databases">
        <authorList>
            <person name="Gilroy R."/>
        </authorList>
    </citation>
    <scope>NUCLEOTIDE SEQUENCE</scope>
    <source>
        <strain evidence="2">23274</strain>
    </source>
</reference>
<dbReference type="Pfam" id="PF08241">
    <property type="entry name" value="Methyltransf_11"/>
    <property type="match status" value="1"/>
</dbReference>
<keyword evidence="2" id="KW-0808">Transferase</keyword>
<dbReference type="InterPro" id="IPR013216">
    <property type="entry name" value="Methyltransf_11"/>
</dbReference>
<evidence type="ECO:0000313" key="3">
    <source>
        <dbReference type="Proteomes" id="UP000824202"/>
    </source>
</evidence>
<sequence>MQERHSDGKRYFRELAYTSEKYLLPFIEGVCPIVPGMRVLEIGCGMGGNLAPFVQRGCRVTGVDLGKDRIENAALMLQAEGNPDIELIAADIFTVNHLQHCFDLVIVHDVIEHIPDKDRFFKSVRDFLKPGGVLFMAFPAWQMPFGGHQQICRSRLLSHLPFFHLLPRFMYKGILTLFHESESTVNELLSIKECGISVGQFRCYLKKYNYEVCKERLYFINPHYEIKFHLRPRVLSPFIAGLPYIRNFFCTSAFFLIRDKG</sequence>
<dbReference type="GO" id="GO:0008757">
    <property type="term" value="F:S-adenosylmethionine-dependent methyltransferase activity"/>
    <property type="evidence" value="ECO:0007669"/>
    <property type="project" value="InterPro"/>
</dbReference>
<dbReference type="SUPFAM" id="SSF53335">
    <property type="entry name" value="S-adenosyl-L-methionine-dependent methyltransferases"/>
    <property type="match status" value="1"/>
</dbReference>
<evidence type="ECO:0000259" key="1">
    <source>
        <dbReference type="Pfam" id="PF08241"/>
    </source>
</evidence>
<dbReference type="InterPro" id="IPR050723">
    <property type="entry name" value="CFA/CMAS"/>
</dbReference>
<dbReference type="GO" id="GO:0032259">
    <property type="term" value="P:methylation"/>
    <property type="evidence" value="ECO:0007669"/>
    <property type="project" value="UniProtKB-KW"/>
</dbReference>
<dbReference type="AlphaFoldDB" id="A0A9D1V063"/>
<comment type="caution">
    <text evidence="2">The sequence shown here is derived from an EMBL/GenBank/DDBJ whole genome shotgun (WGS) entry which is preliminary data.</text>
</comment>
<organism evidence="2 3">
    <name type="scientific">Candidatus Odoribacter faecigallinarum</name>
    <dbReference type="NCBI Taxonomy" id="2838706"/>
    <lineage>
        <taxon>Bacteria</taxon>
        <taxon>Pseudomonadati</taxon>
        <taxon>Bacteroidota</taxon>
        <taxon>Bacteroidia</taxon>
        <taxon>Bacteroidales</taxon>
        <taxon>Odoribacteraceae</taxon>
        <taxon>Odoribacter</taxon>
    </lineage>
</organism>
<feature type="domain" description="Methyltransferase type 11" evidence="1">
    <location>
        <begin position="40"/>
        <end position="135"/>
    </location>
</feature>
<dbReference type="InterPro" id="IPR029063">
    <property type="entry name" value="SAM-dependent_MTases_sf"/>
</dbReference>
<proteinExistence type="predicted"/>
<reference evidence="2" key="1">
    <citation type="journal article" date="2021" name="PeerJ">
        <title>Extensive microbial diversity within the chicken gut microbiome revealed by metagenomics and culture.</title>
        <authorList>
            <person name="Gilroy R."/>
            <person name="Ravi A."/>
            <person name="Getino M."/>
            <person name="Pursley I."/>
            <person name="Horton D.L."/>
            <person name="Alikhan N.F."/>
            <person name="Baker D."/>
            <person name="Gharbi K."/>
            <person name="Hall N."/>
            <person name="Watson M."/>
            <person name="Adriaenssens E.M."/>
            <person name="Foster-Nyarko E."/>
            <person name="Jarju S."/>
            <person name="Secka A."/>
            <person name="Antonio M."/>
            <person name="Oren A."/>
            <person name="Chaudhuri R.R."/>
            <person name="La Ragione R."/>
            <person name="Hildebrand F."/>
            <person name="Pallen M.J."/>
        </authorList>
    </citation>
    <scope>NUCLEOTIDE SEQUENCE</scope>
    <source>
        <strain evidence="2">23274</strain>
    </source>
</reference>
<dbReference type="PANTHER" id="PTHR43667">
    <property type="entry name" value="CYCLOPROPANE-FATTY-ACYL-PHOSPHOLIPID SYNTHASE"/>
    <property type="match status" value="1"/>
</dbReference>
<dbReference type="Gene3D" id="3.40.50.150">
    <property type="entry name" value="Vaccinia Virus protein VP39"/>
    <property type="match status" value="1"/>
</dbReference>
<evidence type="ECO:0000313" key="2">
    <source>
        <dbReference type="EMBL" id="HIX03661.1"/>
    </source>
</evidence>
<dbReference type="PANTHER" id="PTHR43667:SF2">
    <property type="entry name" value="FATTY ACID C-METHYL TRANSFERASE"/>
    <property type="match status" value="1"/>
</dbReference>
<accession>A0A9D1V063</accession>
<name>A0A9D1V063_9BACT</name>
<protein>
    <submittedName>
        <fullName evidence="2">Class I SAM-dependent methyltransferase</fullName>
    </submittedName>
</protein>
<dbReference type="CDD" id="cd02440">
    <property type="entry name" value="AdoMet_MTases"/>
    <property type="match status" value="1"/>
</dbReference>
<keyword evidence="2" id="KW-0489">Methyltransferase</keyword>
<gene>
    <name evidence="2" type="ORF">H9863_06045</name>
</gene>